<dbReference type="InterPro" id="IPR036390">
    <property type="entry name" value="WH_DNA-bd_sf"/>
</dbReference>
<dbReference type="SMART" id="SM00420">
    <property type="entry name" value="HTH_DEOR"/>
    <property type="match status" value="1"/>
</dbReference>
<evidence type="ECO:0000313" key="6">
    <source>
        <dbReference type="EMBL" id="UWP95475.1"/>
    </source>
</evidence>
<dbReference type="PROSITE" id="PS00894">
    <property type="entry name" value="HTH_DEOR_1"/>
    <property type="match status" value="1"/>
</dbReference>
<dbReference type="SUPFAM" id="SSF100950">
    <property type="entry name" value="NagB/RpiA/CoA transferase-like"/>
    <property type="match status" value="1"/>
</dbReference>
<dbReference type="PANTHER" id="PTHR30363:SF44">
    <property type="entry name" value="AGA OPERON TRANSCRIPTIONAL REPRESSOR-RELATED"/>
    <property type="match status" value="1"/>
</dbReference>
<dbReference type="Pfam" id="PF00455">
    <property type="entry name" value="DeoRC"/>
    <property type="match status" value="1"/>
</dbReference>
<feature type="domain" description="HTH deoR-type" evidence="5">
    <location>
        <begin position="3"/>
        <end position="58"/>
    </location>
</feature>
<organism evidence="6 7">
    <name type="scientific">Aliiroseovarius crassostreae</name>
    <dbReference type="NCBI Taxonomy" id="154981"/>
    <lineage>
        <taxon>Bacteria</taxon>
        <taxon>Pseudomonadati</taxon>
        <taxon>Pseudomonadota</taxon>
        <taxon>Alphaproteobacteria</taxon>
        <taxon>Rhodobacterales</taxon>
        <taxon>Paracoccaceae</taxon>
        <taxon>Aliiroseovarius</taxon>
    </lineage>
</organism>
<keyword evidence="3" id="KW-0804">Transcription</keyword>
<dbReference type="InterPro" id="IPR036388">
    <property type="entry name" value="WH-like_DNA-bd_sf"/>
</dbReference>
<dbReference type="InterPro" id="IPR014036">
    <property type="entry name" value="DeoR-like_C"/>
</dbReference>
<name>A0A9Q9LTQ0_9RHOB</name>
<dbReference type="Gene3D" id="1.10.10.10">
    <property type="entry name" value="Winged helix-like DNA-binding domain superfamily/Winged helix DNA-binding domain"/>
    <property type="match status" value="1"/>
</dbReference>
<dbReference type="PANTHER" id="PTHR30363">
    <property type="entry name" value="HTH-TYPE TRANSCRIPTIONAL REGULATOR SRLR-RELATED"/>
    <property type="match status" value="1"/>
</dbReference>
<accession>A0A9Q9LTQ0</accession>
<dbReference type="SMART" id="SM01134">
    <property type="entry name" value="DeoRC"/>
    <property type="match status" value="1"/>
</dbReference>
<reference evidence="6" key="1">
    <citation type="submission" date="2021-08" db="EMBL/GenBank/DDBJ databases">
        <authorList>
            <person name="Nwanade C."/>
            <person name="Wang M."/>
            <person name="Masoudi A."/>
            <person name="Yu Z."/>
            <person name="Liu J."/>
        </authorList>
    </citation>
    <scope>NUCLEOTIDE SEQUENCE</scope>
    <source>
        <strain evidence="6">S056</strain>
    </source>
</reference>
<dbReference type="PROSITE" id="PS51000">
    <property type="entry name" value="HTH_DEOR_2"/>
    <property type="match status" value="1"/>
</dbReference>
<evidence type="ECO:0000256" key="3">
    <source>
        <dbReference type="ARBA" id="ARBA00023163"/>
    </source>
</evidence>
<dbReference type="InterPro" id="IPR050313">
    <property type="entry name" value="Carb_Metab_HTH_regulators"/>
</dbReference>
<dbReference type="Pfam" id="PF08220">
    <property type="entry name" value="HTH_DeoR"/>
    <property type="match status" value="1"/>
</dbReference>
<dbReference type="Proteomes" id="UP001057991">
    <property type="component" value="Chromosome"/>
</dbReference>
<dbReference type="SUPFAM" id="SSF46785">
    <property type="entry name" value="Winged helix' DNA-binding domain"/>
    <property type="match status" value="1"/>
</dbReference>
<dbReference type="InterPro" id="IPR018356">
    <property type="entry name" value="Tscrpt_reg_HTH_DeoR_CS"/>
</dbReference>
<evidence type="ECO:0000256" key="4">
    <source>
        <dbReference type="SAM" id="MobiDB-lite"/>
    </source>
</evidence>
<protein>
    <submittedName>
        <fullName evidence="6">DeoR/GlpR family DNA-binding transcription regulator</fullName>
    </submittedName>
</protein>
<gene>
    <name evidence="6" type="ORF">K3X48_00190</name>
</gene>
<dbReference type="GO" id="GO:0003700">
    <property type="term" value="F:DNA-binding transcription factor activity"/>
    <property type="evidence" value="ECO:0007669"/>
    <property type="project" value="InterPro"/>
</dbReference>
<keyword evidence="1" id="KW-0805">Transcription regulation</keyword>
<evidence type="ECO:0000256" key="2">
    <source>
        <dbReference type="ARBA" id="ARBA00023125"/>
    </source>
</evidence>
<dbReference type="Gene3D" id="3.30.750.70">
    <property type="entry name" value="4-hydroxybutyrate coenzyme like domains"/>
    <property type="match status" value="1"/>
</dbReference>
<keyword evidence="2 6" id="KW-0238">DNA-binding</keyword>
<dbReference type="GO" id="GO:0003677">
    <property type="term" value="F:DNA binding"/>
    <property type="evidence" value="ECO:0007669"/>
    <property type="project" value="UniProtKB-KW"/>
</dbReference>
<dbReference type="AlphaFoldDB" id="A0A9Q9LTQ0"/>
<evidence type="ECO:0000256" key="1">
    <source>
        <dbReference type="ARBA" id="ARBA00023015"/>
    </source>
</evidence>
<evidence type="ECO:0000259" key="5">
    <source>
        <dbReference type="PROSITE" id="PS51000"/>
    </source>
</evidence>
<dbReference type="EMBL" id="CP080776">
    <property type="protein sequence ID" value="UWP95475.1"/>
    <property type="molecule type" value="Genomic_DNA"/>
</dbReference>
<sequence length="250" mass="26867">MLPSERHAIILREVERQPAVSIRFLTEKLGVSRETVRKDIEVLAEAGELNQVRGGATSLRKHEPPMADRSQTNPDGKKKIGLRIAQLIPDGASIIIDSGSTTLAAAHELAHARNNLSIYTNDLNVALVLAPKADVTLLGGRFDAAENATMGLDTLDHLSRFHADFSLVGTGGICERALFTDFSLEAANLRHLMMERAQHPLILADHSKFGVVGQVGMKPLPASVSVVVDKRPTGKLAEVLAQQGVGIILA</sequence>
<dbReference type="InterPro" id="IPR001034">
    <property type="entry name" value="DeoR_HTH"/>
</dbReference>
<proteinExistence type="predicted"/>
<evidence type="ECO:0000313" key="7">
    <source>
        <dbReference type="Proteomes" id="UP001057991"/>
    </source>
</evidence>
<feature type="region of interest" description="Disordered" evidence="4">
    <location>
        <begin position="53"/>
        <end position="75"/>
    </location>
</feature>
<dbReference type="InterPro" id="IPR037171">
    <property type="entry name" value="NagB/RpiA_transferase-like"/>
</dbReference>